<evidence type="ECO:0000259" key="1">
    <source>
        <dbReference type="Pfam" id="PF25597"/>
    </source>
</evidence>
<accession>A0ABQ5C3I7</accession>
<reference evidence="2" key="2">
    <citation type="submission" date="2022-01" db="EMBL/GenBank/DDBJ databases">
        <authorList>
            <person name="Yamashiro T."/>
            <person name="Shiraishi A."/>
            <person name="Satake H."/>
            <person name="Nakayama K."/>
        </authorList>
    </citation>
    <scope>NUCLEOTIDE SEQUENCE</scope>
</reference>
<dbReference type="PANTHER" id="PTHR42648:SF18">
    <property type="entry name" value="RETROTRANSPOSON, UNCLASSIFIED-LIKE PROTEIN"/>
    <property type="match status" value="1"/>
</dbReference>
<reference evidence="2" key="1">
    <citation type="journal article" date="2022" name="Int. J. Mol. Sci.">
        <title>Draft Genome of Tanacetum Coccineum: Genomic Comparison of Closely Related Tanacetum-Family Plants.</title>
        <authorList>
            <person name="Yamashiro T."/>
            <person name="Shiraishi A."/>
            <person name="Nakayama K."/>
            <person name="Satake H."/>
        </authorList>
    </citation>
    <scope>NUCLEOTIDE SEQUENCE</scope>
</reference>
<protein>
    <submittedName>
        <fullName evidence="2">Retrovirus-related pol polyprotein from transposon TNT 1-94</fullName>
    </submittedName>
</protein>
<dbReference type="EMBL" id="BQNB010013748">
    <property type="protein sequence ID" value="GJT19814.1"/>
    <property type="molecule type" value="Genomic_DNA"/>
</dbReference>
<proteinExistence type="predicted"/>
<evidence type="ECO:0000313" key="3">
    <source>
        <dbReference type="Proteomes" id="UP001151760"/>
    </source>
</evidence>
<comment type="caution">
    <text evidence="2">The sequence shown here is derived from an EMBL/GenBank/DDBJ whole genome shotgun (WGS) entry which is preliminary data.</text>
</comment>
<dbReference type="PANTHER" id="PTHR42648">
    <property type="entry name" value="TRANSPOSASE, PUTATIVE-RELATED"/>
    <property type="match status" value="1"/>
</dbReference>
<name>A0ABQ5C3I7_9ASTR</name>
<dbReference type="Pfam" id="PF25597">
    <property type="entry name" value="SH3_retrovirus"/>
    <property type="match status" value="1"/>
</dbReference>
<sequence>MLLIYSNAPLNLWAHALPTACFTKNRSIIHTIYNKTSYEVINGKKPNISFLHVFRALCYPYNDREDLGKFKAKGDIGFFVGYSKIGRGYKIYNRRTKKVMETMNVKFDELSKISRHISSGLLLNQASPTITLDKPFECDLDHFFEMMYGDYMGDQPDAQITAPTTPL</sequence>
<gene>
    <name evidence="2" type="ORF">Tco_0878520</name>
</gene>
<organism evidence="2 3">
    <name type="scientific">Tanacetum coccineum</name>
    <dbReference type="NCBI Taxonomy" id="301880"/>
    <lineage>
        <taxon>Eukaryota</taxon>
        <taxon>Viridiplantae</taxon>
        <taxon>Streptophyta</taxon>
        <taxon>Embryophyta</taxon>
        <taxon>Tracheophyta</taxon>
        <taxon>Spermatophyta</taxon>
        <taxon>Magnoliopsida</taxon>
        <taxon>eudicotyledons</taxon>
        <taxon>Gunneridae</taxon>
        <taxon>Pentapetalae</taxon>
        <taxon>asterids</taxon>
        <taxon>campanulids</taxon>
        <taxon>Asterales</taxon>
        <taxon>Asteraceae</taxon>
        <taxon>Asteroideae</taxon>
        <taxon>Anthemideae</taxon>
        <taxon>Anthemidinae</taxon>
        <taxon>Tanacetum</taxon>
    </lineage>
</organism>
<evidence type="ECO:0000313" key="2">
    <source>
        <dbReference type="EMBL" id="GJT19814.1"/>
    </source>
</evidence>
<dbReference type="InterPro" id="IPR039537">
    <property type="entry name" value="Retrotran_Ty1/copia-like"/>
</dbReference>
<dbReference type="Proteomes" id="UP001151760">
    <property type="component" value="Unassembled WGS sequence"/>
</dbReference>
<keyword evidence="3" id="KW-1185">Reference proteome</keyword>
<feature type="domain" description="Retroviral polymerase SH3-like" evidence="1">
    <location>
        <begin position="57"/>
        <end position="112"/>
    </location>
</feature>
<dbReference type="InterPro" id="IPR057670">
    <property type="entry name" value="SH3_retrovirus"/>
</dbReference>